<keyword evidence="6 9" id="KW-0472">Membrane</keyword>
<evidence type="ECO:0000256" key="9">
    <source>
        <dbReference type="SAM" id="Phobius"/>
    </source>
</evidence>
<accession>A0A378UKN8</accession>
<evidence type="ECO:0000256" key="8">
    <source>
        <dbReference type="RuleBase" id="RU003942"/>
    </source>
</evidence>
<evidence type="ECO:0000256" key="3">
    <source>
        <dbReference type="ARBA" id="ARBA00022475"/>
    </source>
</evidence>
<protein>
    <submittedName>
        <fullName evidence="10">Putative small multidrug resistance protein</fullName>
    </submittedName>
</protein>
<evidence type="ECO:0000256" key="1">
    <source>
        <dbReference type="ARBA" id="ARBA00004651"/>
    </source>
</evidence>
<evidence type="ECO:0000256" key="2">
    <source>
        <dbReference type="ARBA" id="ARBA00022448"/>
    </source>
</evidence>
<keyword evidence="2" id="KW-0813">Transport</keyword>
<name>A0A378UKN8_BERDE</name>
<evidence type="ECO:0000313" key="10">
    <source>
        <dbReference type="EMBL" id="STZ77061.1"/>
    </source>
</evidence>
<dbReference type="InterPro" id="IPR037185">
    <property type="entry name" value="EmrE-like"/>
</dbReference>
<dbReference type="GO" id="GO:0031460">
    <property type="term" value="P:glycine betaine transport"/>
    <property type="evidence" value="ECO:0007669"/>
    <property type="project" value="TreeGrafter"/>
</dbReference>
<dbReference type="GO" id="GO:0015297">
    <property type="term" value="F:antiporter activity"/>
    <property type="evidence" value="ECO:0007669"/>
    <property type="project" value="TreeGrafter"/>
</dbReference>
<comment type="similarity">
    <text evidence="7 8">Belongs to the drug/metabolite transporter (DMT) superfamily. Small multidrug resistance (SMR) (TC 2.A.7.1) family.</text>
</comment>
<keyword evidence="4 8" id="KW-0812">Transmembrane</keyword>
<dbReference type="Proteomes" id="UP000254651">
    <property type="component" value="Unassembled WGS sequence"/>
</dbReference>
<dbReference type="SUPFAM" id="SSF103481">
    <property type="entry name" value="Multidrug resistance efflux transporter EmrE"/>
    <property type="match status" value="1"/>
</dbReference>
<dbReference type="GO" id="GO:0005886">
    <property type="term" value="C:plasma membrane"/>
    <property type="evidence" value="ECO:0007669"/>
    <property type="project" value="UniProtKB-SubCell"/>
</dbReference>
<organism evidence="10 11">
    <name type="scientific">Bergeriella denitrificans</name>
    <name type="common">Neisseria denitrificans</name>
    <dbReference type="NCBI Taxonomy" id="494"/>
    <lineage>
        <taxon>Bacteria</taxon>
        <taxon>Pseudomonadati</taxon>
        <taxon>Pseudomonadota</taxon>
        <taxon>Betaproteobacteria</taxon>
        <taxon>Neisseriales</taxon>
        <taxon>Neisseriaceae</taxon>
        <taxon>Bergeriella</taxon>
    </lineage>
</organism>
<dbReference type="GO" id="GO:0015220">
    <property type="term" value="F:choline transmembrane transporter activity"/>
    <property type="evidence" value="ECO:0007669"/>
    <property type="project" value="TreeGrafter"/>
</dbReference>
<comment type="subcellular location">
    <subcellularLocation>
        <location evidence="1 8">Cell membrane</location>
        <topology evidence="1 8">Multi-pass membrane protein</topology>
    </subcellularLocation>
</comment>
<reference evidence="10 11" key="1">
    <citation type="submission" date="2018-06" db="EMBL/GenBank/DDBJ databases">
        <authorList>
            <consortium name="Pathogen Informatics"/>
            <person name="Doyle S."/>
        </authorList>
    </citation>
    <scope>NUCLEOTIDE SEQUENCE [LARGE SCALE GENOMIC DNA]</scope>
    <source>
        <strain evidence="10 11">NCTC10295</strain>
    </source>
</reference>
<proteinExistence type="inferred from homology"/>
<sequence length="109" mass="11543">MNAYLMLGAAIVCEVFGTTMLKYSGGFSKWGFACAGLAAFGVAFFLVARVFETLPMGLVYATWSGCGIILTLLIGWLLGQRPDWPAVIGVVLIIAGVLVINLLSKTSAH</sequence>
<feature type="transmembrane region" description="Helical" evidence="9">
    <location>
        <begin position="58"/>
        <end position="78"/>
    </location>
</feature>
<dbReference type="Pfam" id="PF00893">
    <property type="entry name" value="Multi_Drug_Res"/>
    <property type="match status" value="1"/>
</dbReference>
<dbReference type="Gene3D" id="1.10.3730.20">
    <property type="match status" value="1"/>
</dbReference>
<evidence type="ECO:0000313" key="11">
    <source>
        <dbReference type="Proteomes" id="UP000254651"/>
    </source>
</evidence>
<keyword evidence="3" id="KW-1003">Cell membrane</keyword>
<dbReference type="InterPro" id="IPR000390">
    <property type="entry name" value="Small_drug/metabolite_transptr"/>
</dbReference>
<evidence type="ECO:0000256" key="7">
    <source>
        <dbReference type="ARBA" id="ARBA00038032"/>
    </source>
</evidence>
<evidence type="ECO:0000256" key="5">
    <source>
        <dbReference type="ARBA" id="ARBA00022989"/>
    </source>
</evidence>
<gene>
    <name evidence="10" type="primary">emrE</name>
    <name evidence="10" type="ORF">NCTC10295_01862</name>
</gene>
<evidence type="ECO:0000256" key="4">
    <source>
        <dbReference type="ARBA" id="ARBA00022692"/>
    </source>
</evidence>
<dbReference type="RefSeq" id="WP_066080118.1">
    <property type="nucleotide sequence ID" value="NZ_CP181246.1"/>
</dbReference>
<dbReference type="AlphaFoldDB" id="A0A378UKN8"/>
<dbReference type="EMBL" id="UGQS01000002">
    <property type="protein sequence ID" value="STZ77061.1"/>
    <property type="molecule type" value="Genomic_DNA"/>
</dbReference>
<dbReference type="PANTHER" id="PTHR30561:SF1">
    <property type="entry name" value="MULTIDRUG TRANSPORTER EMRE"/>
    <property type="match status" value="1"/>
</dbReference>
<dbReference type="PANTHER" id="PTHR30561">
    <property type="entry name" value="SMR FAMILY PROTON-DEPENDENT DRUG EFFLUX TRANSPORTER SUGE"/>
    <property type="match status" value="1"/>
</dbReference>
<keyword evidence="11" id="KW-1185">Reference proteome</keyword>
<keyword evidence="5 9" id="KW-1133">Transmembrane helix</keyword>
<evidence type="ECO:0000256" key="6">
    <source>
        <dbReference type="ARBA" id="ARBA00023136"/>
    </source>
</evidence>
<dbReference type="GO" id="GO:0015199">
    <property type="term" value="F:amino-acid betaine transmembrane transporter activity"/>
    <property type="evidence" value="ECO:0007669"/>
    <property type="project" value="TreeGrafter"/>
</dbReference>
<dbReference type="InterPro" id="IPR045324">
    <property type="entry name" value="Small_multidrug_res"/>
</dbReference>
<feature type="transmembrane region" description="Helical" evidence="9">
    <location>
        <begin position="84"/>
        <end position="103"/>
    </location>
</feature>
<feature type="transmembrane region" description="Helical" evidence="9">
    <location>
        <begin position="27"/>
        <end position="51"/>
    </location>
</feature>